<keyword evidence="3" id="KW-0677">Repeat</keyword>
<dbReference type="PROSITE" id="PS50157">
    <property type="entry name" value="ZINC_FINGER_C2H2_2"/>
    <property type="match status" value="3"/>
</dbReference>
<accession>A0A7L2RSR8</accession>
<dbReference type="GO" id="GO:0000981">
    <property type="term" value="F:DNA-binding transcription factor activity, RNA polymerase II-specific"/>
    <property type="evidence" value="ECO:0007669"/>
    <property type="project" value="TreeGrafter"/>
</dbReference>
<dbReference type="GO" id="GO:0005634">
    <property type="term" value="C:nucleus"/>
    <property type="evidence" value="ECO:0007669"/>
    <property type="project" value="UniProtKB-SubCell"/>
</dbReference>
<dbReference type="InterPro" id="IPR036236">
    <property type="entry name" value="Znf_C2H2_sf"/>
</dbReference>
<reference evidence="10 11" key="1">
    <citation type="submission" date="2019-09" db="EMBL/GenBank/DDBJ databases">
        <title>Bird 10,000 Genomes (B10K) Project - Family phase.</title>
        <authorList>
            <person name="Zhang G."/>
        </authorList>
    </citation>
    <scope>NUCLEOTIDE SEQUENCE [LARGE SCALE GENOMIC DNA]</scope>
    <source>
        <strain evidence="10">B10K-DU-002-79</strain>
    </source>
</reference>
<evidence type="ECO:0000313" key="11">
    <source>
        <dbReference type="Proteomes" id="UP000560066"/>
    </source>
</evidence>
<evidence type="ECO:0000313" key="10">
    <source>
        <dbReference type="EMBL" id="NXS11203.1"/>
    </source>
</evidence>
<evidence type="ECO:0000256" key="2">
    <source>
        <dbReference type="ARBA" id="ARBA00022723"/>
    </source>
</evidence>
<dbReference type="SMART" id="SM00355">
    <property type="entry name" value="ZnF_C2H2"/>
    <property type="match status" value="3"/>
</dbReference>
<feature type="region of interest" description="Disordered" evidence="8">
    <location>
        <begin position="64"/>
        <end position="101"/>
    </location>
</feature>
<dbReference type="GO" id="GO:0000978">
    <property type="term" value="F:RNA polymerase II cis-regulatory region sequence-specific DNA binding"/>
    <property type="evidence" value="ECO:0007669"/>
    <property type="project" value="TreeGrafter"/>
</dbReference>
<dbReference type="PANTHER" id="PTHR23226:SF423">
    <property type="entry name" value="C2H2-TYPE DOMAIN-CONTAINING PROTEIN"/>
    <property type="match status" value="1"/>
</dbReference>
<keyword evidence="4 7" id="KW-0863">Zinc-finger</keyword>
<evidence type="ECO:0000256" key="5">
    <source>
        <dbReference type="ARBA" id="ARBA00022833"/>
    </source>
</evidence>
<dbReference type="SUPFAM" id="SSF57667">
    <property type="entry name" value="beta-beta-alpha zinc fingers"/>
    <property type="match status" value="2"/>
</dbReference>
<evidence type="ECO:0000259" key="9">
    <source>
        <dbReference type="PROSITE" id="PS50157"/>
    </source>
</evidence>
<feature type="non-terminal residue" evidence="10">
    <location>
        <position position="1"/>
    </location>
</feature>
<sequence length="124" mass="13725">PFRCRECGKSFNVSSNLYRHQRCHNTPQQPTTPPTTTSPAPKNSPFPCRECGKSFNVSSNLYRHQRCHNTPKQQPDPASVPATTGTATPPTSPPSPTARPTQCLQCGKTFTVSSTLYRPQRCHN</sequence>
<evidence type="ECO:0000256" key="8">
    <source>
        <dbReference type="SAM" id="MobiDB-lite"/>
    </source>
</evidence>
<dbReference type="InterPro" id="IPR013087">
    <property type="entry name" value="Znf_C2H2_type"/>
</dbReference>
<dbReference type="GO" id="GO:0008270">
    <property type="term" value="F:zinc ion binding"/>
    <property type="evidence" value="ECO:0007669"/>
    <property type="project" value="UniProtKB-KW"/>
</dbReference>
<feature type="region of interest" description="Disordered" evidence="8">
    <location>
        <begin position="18"/>
        <end position="45"/>
    </location>
</feature>
<feature type="domain" description="C2H2-type" evidence="9">
    <location>
        <begin position="101"/>
        <end position="124"/>
    </location>
</feature>
<keyword evidence="5" id="KW-0862">Zinc</keyword>
<feature type="compositionally biased region" description="Low complexity" evidence="8">
    <location>
        <begin position="26"/>
        <end position="41"/>
    </location>
</feature>
<keyword evidence="2" id="KW-0479">Metal-binding</keyword>
<dbReference type="EMBL" id="VYZS01087118">
    <property type="protein sequence ID" value="NXS11203.1"/>
    <property type="molecule type" value="Genomic_DNA"/>
</dbReference>
<feature type="domain" description="C2H2-type" evidence="9">
    <location>
        <begin position="2"/>
        <end position="29"/>
    </location>
</feature>
<feature type="compositionally biased region" description="Low complexity" evidence="8">
    <location>
        <begin position="77"/>
        <end position="89"/>
    </location>
</feature>
<evidence type="ECO:0000256" key="4">
    <source>
        <dbReference type="ARBA" id="ARBA00022771"/>
    </source>
</evidence>
<name>A0A7L2RSR8_9PASS</name>
<comment type="subcellular location">
    <subcellularLocation>
        <location evidence="1">Nucleus</location>
    </subcellularLocation>
</comment>
<gene>
    <name evidence="10" type="primary">Znf383</name>
    <name evidence="10" type="ORF">NEOCOR_R08177</name>
</gene>
<keyword evidence="6" id="KW-0539">Nucleus</keyword>
<dbReference type="PROSITE" id="PS00028">
    <property type="entry name" value="ZINC_FINGER_C2H2_1"/>
    <property type="match status" value="2"/>
</dbReference>
<dbReference type="PANTHER" id="PTHR23226">
    <property type="entry name" value="ZINC FINGER AND SCAN DOMAIN-CONTAINING"/>
    <property type="match status" value="1"/>
</dbReference>
<protein>
    <submittedName>
        <fullName evidence="10">ZN383 protein</fullName>
    </submittedName>
</protein>
<evidence type="ECO:0000256" key="3">
    <source>
        <dbReference type="ARBA" id="ARBA00022737"/>
    </source>
</evidence>
<dbReference type="FunFam" id="3.30.160.60:FF:000506">
    <property type="entry name" value="Zinc finger protein 23"/>
    <property type="match status" value="1"/>
</dbReference>
<evidence type="ECO:0000256" key="7">
    <source>
        <dbReference type="PROSITE-ProRule" id="PRU00042"/>
    </source>
</evidence>
<keyword evidence="11" id="KW-1185">Reference proteome</keyword>
<dbReference type="OrthoDB" id="654211at2759"/>
<proteinExistence type="predicted"/>
<dbReference type="FunFam" id="3.30.160.60:FF:000355">
    <property type="entry name" value="zinc finger and SCAN domain-containing protein 20 isoform X1"/>
    <property type="match status" value="1"/>
</dbReference>
<evidence type="ECO:0000256" key="1">
    <source>
        <dbReference type="ARBA" id="ARBA00004123"/>
    </source>
</evidence>
<dbReference type="Proteomes" id="UP000560066">
    <property type="component" value="Unassembled WGS sequence"/>
</dbReference>
<organism evidence="10 11">
    <name type="scientific">Neodrepanis coruscans</name>
    <name type="common">wattled asity</name>
    <dbReference type="NCBI Taxonomy" id="254563"/>
    <lineage>
        <taxon>Eukaryota</taxon>
        <taxon>Metazoa</taxon>
        <taxon>Chordata</taxon>
        <taxon>Craniata</taxon>
        <taxon>Vertebrata</taxon>
        <taxon>Euteleostomi</taxon>
        <taxon>Archelosauria</taxon>
        <taxon>Archosauria</taxon>
        <taxon>Dinosauria</taxon>
        <taxon>Saurischia</taxon>
        <taxon>Theropoda</taxon>
        <taxon>Coelurosauria</taxon>
        <taxon>Aves</taxon>
        <taxon>Neognathae</taxon>
        <taxon>Neoaves</taxon>
        <taxon>Telluraves</taxon>
        <taxon>Australaves</taxon>
        <taxon>Passeriformes</taxon>
        <taxon>Philepittidae</taxon>
        <taxon>Neodrepanis</taxon>
    </lineage>
</organism>
<dbReference type="AlphaFoldDB" id="A0A7L2RSR8"/>
<dbReference type="Gene3D" id="3.30.160.60">
    <property type="entry name" value="Classic Zinc Finger"/>
    <property type="match status" value="3"/>
</dbReference>
<comment type="caution">
    <text evidence="10">The sequence shown here is derived from an EMBL/GenBank/DDBJ whole genome shotgun (WGS) entry which is preliminary data.</text>
</comment>
<evidence type="ECO:0000256" key="6">
    <source>
        <dbReference type="ARBA" id="ARBA00023242"/>
    </source>
</evidence>
<feature type="domain" description="C2H2-type" evidence="9">
    <location>
        <begin position="46"/>
        <end position="73"/>
    </location>
</feature>
<feature type="non-terminal residue" evidence="10">
    <location>
        <position position="124"/>
    </location>
</feature>
<dbReference type="Pfam" id="PF00096">
    <property type="entry name" value="zf-C2H2"/>
    <property type="match status" value="2"/>
</dbReference>